<organism evidence="1 2">
    <name type="scientific">Candidatus Iainarchaeum sp</name>
    <dbReference type="NCBI Taxonomy" id="3101447"/>
    <lineage>
        <taxon>Archaea</taxon>
        <taxon>Candidatus Iainarchaeota</taxon>
        <taxon>Candidatus Iainarchaeia</taxon>
        <taxon>Candidatus Iainarchaeales</taxon>
        <taxon>Candidatus Iainarchaeaceae</taxon>
        <taxon>Candidatus Iainarchaeum</taxon>
    </lineage>
</organism>
<dbReference type="AlphaFoldDB" id="A0A7J4IXP1"/>
<accession>A0A7J4IXP1</accession>
<gene>
    <name evidence="1" type="ORF">HA254_05945</name>
</gene>
<name>A0A7J4IXP1_9ARCH</name>
<dbReference type="Proteomes" id="UP000565078">
    <property type="component" value="Unassembled WGS sequence"/>
</dbReference>
<evidence type="ECO:0000313" key="1">
    <source>
        <dbReference type="EMBL" id="HIH10178.1"/>
    </source>
</evidence>
<dbReference type="EMBL" id="DUGC01000094">
    <property type="protein sequence ID" value="HIH10178.1"/>
    <property type="molecule type" value="Genomic_DNA"/>
</dbReference>
<reference evidence="2" key="1">
    <citation type="journal article" date="2020" name="bioRxiv">
        <title>A rank-normalized archaeal taxonomy based on genome phylogeny resolves widespread incomplete and uneven classifications.</title>
        <authorList>
            <person name="Rinke C."/>
            <person name="Chuvochina M."/>
            <person name="Mussig A.J."/>
            <person name="Chaumeil P.-A."/>
            <person name="Waite D.W."/>
            <person name="Whitman W.B."/>
            <person name="Parks D.H."/>
            <person name="Hugenholtz P."/>
        </authorList>
    </citation>
    <scope>NUCLEOTIDE SEQUENCE [LARGE SCALE GENOMIC DNA]</scope>
</reference>
<proteinExistence type="predicted"/>
<protein>
    <submittedName>
        <fullName evidence="1">Uncharacterized protein</fullName>
    </submittedName>
</protein>
<comment type="caution">
    <text evidence="1">The sequence shown here is derived from an EMBL/GenBank/DDBJ whole genome shotgun (WGS) entry which is preliminary data.</text>
</comment>
<sequence>MLLDMKYVFSGLGKYAGRLESSLPHLQASAEKLQYKFNKASSSEVIELHGVLIIGQYNEHYLDSEFGSAQPIRLAFDGIQYIAFINKTVMVKGQKQFEYDYFKGKPKKENFTYLKVLEIEQEETKWALETPPITKITGYLNYLNFADEEEPTQAFILSQIGIKKEQTPAGIGLLAHIPQMYHPRVFEPFIKAYKKIDPFQGTSGDRISIATQATPETHKIIQRELNTPEVDYMLGARPYTSESITRKLLLGKAEVFTTIGEDGLNNPKYDKNNLQDVKYSIVYTNKMIKPYLASEAREEIEREAARTLHMIKQMTDIEDIELAEILANRKIEDVVIANAKANLQEKITPVDVIQTAKIMRNGLFKVLYDKDVAEILSKKSEVLQEARKPEESPTKWKRMEDIHERILIEIRKQPQTKEELWEKLKHDFKQKYFGQTFNYLVYTGRIYEKRGLFYRVDREI</sequence>
<evidence type="ECO:0000313" key="2">
    <source>
        <dbReference type="Proteomes" id="UP000565078"/>
    </source>
</evidence>